<dbReference type="GeneID" id="63801856"/>
<accession>A0A1Y1WN40</accession>
<reference evidence="1 2" key="1">
    <citation type="submission" date="2016-07" db="EMBL/GenBank/DDBJ databases">
        <title>Pervasive Adenine N6-methylation of Active Genes in Fungi.</title>
        <authorList>
            <consortium name="DOE Joint Genome Institute"/>
            <person name="Mondo S.J."/>
            <person name="Dannebaum R.O."/>
            <person name="Kuo R.C."/>
            <person name="Labutti K."/>
            <person name="Haridas S."/>
            <person name="Kuo A."/>
            <person name="Salamov A."/>
            <person name="Ahrendt S.R."/>
            <person name="Lipzen A."/>
            <person name="Sullivan W."/>
            <person name="Andreopoulos W.B."/>
            <person name="Clum A."/>
            <person name="Lindquist E."/>
            <person name="Daum C."/>
            <person name="Ramamoorthy G.K."/>
            <person name="Gryganskyi A."/>
            <person name="Culley D."/>
            <person name="Magnuson J.K."/>
            <person name="James T.Y."/>
            <person name="O'Malley M.A."/>
            <person name="Stajich J.E."/>
            <person name="Spatafora J.W."/>
            <person name="Visel A."/>
            <person name="Grigoriev I.V."/>
        </authorList>
    </citation>
    <scope>NUCLEOTIDE SEQUENCE [LARGE SCALE GENOMIC DNA]</scope>
    <source>
        <strain evidence="1 2">ATCC 12442</strain>
    </source>
</reference>
<protein>
    <submittedName>
        <fullName evidence="1">Uncharacterized protein</fullName>
    </submittedName>
</protein>
<dbReference type="Proteomes" id="UP000193922">
    <property type="component" value="Unassembled WGS sequence"/>
</dbReference>
<proteinExistence type="predicted"/>
<organism evidence="1 2">
    <name type="scientific">Linderina pennispora</name>
    <dbReference type="NCBI Taxonomy" id="61395"/>
    <lineage>
        <taxon>Eukaryota</taxon>
        <taxon>Fungi</taxon>
        <taxon>Fungi incertae sedis</taxon>
        <taxon>Zoopagomycota</taxon>
        <taxon>Kickxellomycotina</taxon>
        <taxon>Kickxellomycetes</taxon>
        <taxon>Kickxellales</taxon>
        <taxon>Kickxellaceae</taxon>
        <taxon>Linderina</taxon>
    </lineage>
</organism>
<gene>
    <name evidence="1" type="ORF">DL89DRAFT_25374</name>
</gene>
<name>A0A1Y1WN40_9FUNG</name>
<evidence type="ECO:0000313" key="2">
    <source>
        <dbReference type="Proteomes" id="UP000193922"/>
    </source>
</evidence>
<comment type="caution">
    <text evidence="1">The sequence shown here is derived from an EMBL/GenBank/DDBJ whole genome shotgun (WGS) entry which is preliminary data.</text>
</comment>
<dbReference type="EMBL" id="MCFD01000001">
    <property type="protein sequence ID" value="ORX74971.1"/>
    <property type="molecule type" value="Genomic_DNA"/>
</dbReference>
<dbReference type="AlphaFoldDB" id="A0A1Y1WN40"/>
<sequence>MTAYYMPYKPLTSTDHNVVCSSQYFSHLRLPGSCQQSYETRITHNSGVNPLVVI</sequence>
<evidence type="ECO:0000313" key="1">
    <source>
        <dbReference type="EMBL" id="ORX74971.1"/>
    </source>
</evidence>
<dbReference type="RefSeq" id="XP_040748182.1">
    <property type="nucleotide sequence ID" value="XM_040885208.1"/>
</dbReference>
<keyword evidence="2" id="KW-1185">Reference proteome</keyword>